<feature type="compositionally biased region" description="Basic and acidic residues" evidence="1">
    <location>
        <begin position="57"/>
        <end position="66"/>
    </location>
</feature>
<evidence type="ECO:0000256" key="1">
    <source>
        <dbReference type="SAM" id="MobiDB-lite"/>
    </source>
</evidence>
<dbReference type="EMBL" id="BGPR01004279">
    <property type="protein sequence ID" value="GBM97879.1"/>
    <property type="molecule type" value="Genomic_DNA"/>
</dbReference>
<name>A0A4Y2K7F1_ARAVE</name>
<dbReference type="Proteomes" id="UP000499080">
    <property type="component" value="Unassembled WGS sequence"/>
</dbReference>
<evidence type="ECO:0000313" key="2">
    <source>
        <dbReference type="EMBL" id="GBM97879.1"/>
    </source>
</evidence>
<protein>
    <submittedName>
        <fullName evidence="2">Uncharacterized protein</fullName>
    </submittedName>
</protein>
<evidence type="ECO:0000313" key="3">
    <source>
        <dbReference type="Proteomes" id="UP000499080"/>
    </source>
</evidence>
<dbReference type="AlphaFoldDB" id="A0A4Y2K7F1"/>
<gene>
    <name evidence="2" type="ORF">AVEN_205305_1</name>
</gene>
<proteinExistence type="predicted"/>
<feature type="region of interest" description="Disordered" evidence="1">
    <location>
        <begin position="51"/>
        <end position="74"/>
    </location>
</feature>
<comment type="caution">
    <text evidence="2">The sequence shown here is derived from an EMBL/GenBank/DDBJ whole genome shotgun (WGS) entry which is preliminary data.</text>
</comment>
<accession>A0A4Y2K7F1</accession>
<organism evidence="2 3">
    <name type="scientific">Araneus ventricosus</name>
    <name type="common">Orbweaver spider</name>
    <name type="synonym">Epeira ventricosa</name>
    <dbReference type="NCBI Taxonomy" id="182803"/>
    <lineage>
        <taxon>Eukaryota</taxon>
        <taxon>Metazoa</taxon>
        <taxon>Ecdysozoa</taxon>
        <taxon>Arthropoda</taxon>
        <taxon>Chelicerata</taxon>
        <taxon>Arachnida</taxon>
        <taxon>Araneae</taxon>
        <taxon>Araneomorphae</taxon>
        <taxon>Entelegynae</taxon>
        <taxon>Araneoidea</taxon>
        <taxon>Araneidae</taxon>
        <taxon>Araneus</taxon>
    </lineage>
</organism>
<reference evidence="2 3" key="1">
    <citation type="journal article" date="2019" name="Sci. Rep.">
        <title>Orb-weaving spider Araneus ventricosus genome elucidates the spidroin gene catalogue.</title>
        <authorList>
            <person name="Kono N."/>
            <person name="Nakamura H."/>
            <person name="Ohtoshi R."/>
            <person name="Moran D.A.P."/>
            <person name="Shinohara A."/>
            <person name="Yoshida Y."/>
            <person name="Fujiwara M."/>
            <person name="Mori M."/>
            <person name="Tomita M."/>
            <person name="Arakawa K."/>
        </authorList>
    </citation>
    <scope>NUCLEOTIDE SEQUENCE [LARGE SCALE GENOMIC DNA]</scope>
</reference>
<keyword evidence="3" id="KW-1185">Reference proteome</keyword>
<sequence>MIPFDCPCVALLTFSESVGHAAPEGSGQELDERPDADEEAALGCVHAHLLEVDGQQGEERPERREEEEVEGLGDQQVLVEVGAQTVDDVALGPGAVPARGRVVLERGHEPVVVDALLHPPVLLQTFHFNHPGWV</sequence>